<protein>
    <recommendedName>
        <fullName evidence="4">DUF927 domain-containing protein</fullName>
    </recommendedName>
</protein>
<evidence type="ECO:0000313" key="3">
    <source>
        <dbReference type="Proteomes" id="UP000708347"/>
    </source>
</evidence>
<sequence length="1608" mass="170493">MTRVLAAFTAGVGAGRPTGDRTLFACPLHGDDVPTLSVRLNTVSGTVEVHCTVGCPQPEILSAVGLTAADLTAPDAPNSLAGKPSPSPTRVGDAASNTFTYLSAAGDRLGQVVYADTGAPRLRKWNPATTRWATGEFGTHLYRLPEIAAAVKAGEPVWILGSEADAHLIADHQIAATCALGGWDAFGIEHVVQLQTPSLVVVADRTEAGYRRAVRVRDLIAASAPSITVTVVESAVGMDLGQHFAAGRAIGDLVAIDPVRQLTAPADPTAPTPAPGPAPLTVAPTVRRGGRGGDDDGAPNRAAVYAHRHGQTVQVRITRGKSGETAQRWYDVIWTCEVRVRKITYQDLAEDPAAPRIPGSWLIELRRRIIDDSGHFVTDKNSIDGFAYETASVTIAAEDFHTPGWPDLLPWAGVIANETPNGRAKARAAAIAVSGIRSTTPAFAATGWRESKGSAIYVHPGGAIGDSGELMGEVTLNLPARFAPMAMERPVDTGNTDLLAHAVTHGLDPLLTMLPADVAAPIIGYAFRTFLGKPRGSIHLMGAPGTGKTVVARVCGMSWTSTAFHEHGHTSLFTGGDKMDDSMRALALLMHSAKDSLMLVDEFKGRTAQERVNALHTLFWNGQERSVSTTRGQIRRSSGPPRCGLVTTGEVGSVGSSATRTLTLAINRDVVSDPVSVWSHLESAGSRSWRAQLGASFVQWLAADHDAKIAAAQRYGAGAATVAWQQFCASLPHTEGLAGRLVAIAADITVGWSVLVQFLIDRGAISIERADQIWQWAMGGLAAQLRAQDHSVGDGAEQLLSLIREAMTSGAGHATDRGSGEVPVAGIGGPADDAEVARAFGWVSRGARSESGTQAWSPRGNHVGVVDSADRMLYLFPRETLATMAALTARVGEHFTATAATITSSLGRRGWLGLEGDGTRRSRIRVAGVLTSVWPVPLTEFYGDDGIDGDDAGQPRPQLPLPPWRSRPRIVPTPIDEETTDDDTDPGAPAGDATVRGDESMTQEMLDLGLTVPTLSVVPGKHDQPAASSAAEVEGRPVEEPAPDGREGDTADAGGDVVVEDLAGAKVAQPQGEEEQSAPAADGATSSEDPAPVALRPLVTAGGEETRWLYASATITEDAMVLPDGDVVPIALGPDLTIAHLGDLVELAGALRLGFGGGRSLPDAPQLLLTEAALAKLGVTLPDLTDEPNPIEVVAAAGADLMKATLDAGYQTSKAGTLRIWTKVWRGNLSAEFVLLPAVSVTDPQSGLLDGTEEPVDLAYRLHRVAELLGTTYSSSGAVTGRRLYERLHPPGGRALTPTELVIPPEPFRKAAGRLAAGAMTWVRPLSADEQAHSHIHGYDMRANYLTAIQKAVVGIGEPEHHLDAVEFDPKVVGLWRATVGAQQYPGYIADGGGHAMLPDIMALARGRDATTGWFTTATLKYVAKELDWPVEVHEAYTWSVTRRLWETWGKHINTARLALEEHLDEHPTDINALAERGAIKAVYRGFIGRLAYSGDCDDKGQPLTPWHRPDWRATIQAEANVDLHRKIRKIADTTGRYPVGVFTDELLYTSDESDPTAAKPEPMPLGIGLGHWDLSRSHAITDVVVDAAARRAITDFNAALPKNLKNL</sequence>
<evidence type="ECO:0008006" key="4">
    <source>
        <dbReference type="Google" id="ProtNLM"/>
    </source>
</evidence>
<feature type="region of interest" description="Disordered" evidence="1">
    <location>
        <begin position="1016"/>
        <end position="1053"/>
    </location>
</feature>
<name>A0ABX2JWR7_9MYCO</name>
<accession>A0ABX2JWR7</accession>
<feature type="region of interest" description="Disordered" evidence="1">
    <location>
        <begin position="944"/>
        <end position="996"/>
    </location>
</feature>
<dbReference type="EMBL" id="VBSB01000014">
    <property type="protein sequence ID" value="NTY62184.1"/>
    <property type="molecule type" value="Genomic_DNA"/>
</dbReference>
<feature type="compositionally biased region" description="Basic and acidic residues" evidence="1">
    <location>
        <begin position="1033"/>
        <end position="1049"/>
    </location>
</feature>
<evidence type="ECO:0000256" key="1">
    <source>
        <dbReference type="SAM" id="MobiDB-lite"/>
    </source>
</evidence>
<feature type="region of interest" description="Disordered" evidence="1">
    <location>
        <begin position="265"/>
        <end position="297"/>
    </location>
</feature>
<proteinExistence type="predicted"/>
<comment type="caution">
    <text evidence="2">The sequence shown here is derived from an EMBL/GenBank/DDBJ whole genome shotgun (WGS) entry which is preliminary data.</text>
</comment>
<reference evidence="2 3" key="1">
    <citation type="submission" date="2019-05" db="EMBL/GenBank/DDBJ databases">
        <title>Mycolicibacterium sphagni ENV482 genome assembly.</title>
        <authorList>
            <person name="Chen W."/>
            <person name="Faulkner N.W."/>
            <person name="Hyman M.R."/>
        </authorList>
    </citation>
    <scope>NUCLEOTIDE SEQUENCE [LARGE SCALE GENOMIC DNA]</scope>
    <source>
        <strain evidence="2 3">ENV482</strain>
    </source>
</reference>
<keyword evidence="3" id="KW-1185">Reference proteome</keyword>
<dbReference type="SUPFAM" id="SSF52540">
    <property type="entry name" value="P-loop containing nucleoside triphosphate hydrolases"/>
    <property type="match status" value="1"/>
</dbReference>
<evidence type="ECO:0000313" key="2">
    <source>
        <dbReference type="EMBL" id="NTY62184.1"/>
    </source>
</evidence>
<gene>
    <name evidence="2" type="ORF">FEG63_21825</name>
</gene>
<feature type="compositionally biased region" description="Acidic residues" evidence="1">
    <location>
        <begin position="975"/>
        <end position="985"/>
    </location>
</feature>
<feature type="region of interest" description="Disordered" evidence="1">
    <location>
        <begin position="1067"/>
        <end position="1092"/>
    </location>
</feature>
<dbReference type="RefSeq" id="WP_174399911.1">
    <property type="nucleotide sequence ID" value="NZ_VBSB01000014.1"/>
</dbReference>
<dbReference type="Proteomes" id="UP000708347">
    <property type="component" value="Unassembled WGS sequence"/>
</dbReference>
<feature type="compositionally biased region" description="Pro residues" evidence="1">
    <location>
        <begin position="268"/>
        <end position="278"/>
    </location>
</feature>
<organism evidence="2 3">
    <name type="scientific">Mycolicibacterium sphagni</name>
    <dbReference type="NCBI Taxonomy" id="1786"/>
    <lineage>
        <taxon>Bacteria</taxon>
        <taxon>Bacillati</taxon>
        <taxon>Actinomycetota</taxon>
        <taxon>Actinomycetes</taxon>
        <taxon>Mycobacteriales</taxon>
        <taxon>Mycobacteriaceae</taxon>
        <taxon>Mycolicibacterium</taxon>
    </lineage>
</organism>
<dbReference type="InterPro" id="IPR027417">
    <property type="entry name" value="P-loop_NTPase"/>
</dbReference>